<evidence type="ECO:0000313" key="9">
    <source>
        <dbReference type="Proteomes" id="UP000095728"/>
    </source>
</evidence>
<dbReference type="STRING" id="56408.A0A1E5RNN2"/>
<dbReference type="OrthoDB" id="10254665at2759"/>
<dbReference type="GO" id="GO:0005634">
    <property type="term" value="C:nucleus"/>
    <property type="evidence" value="ECO:0007669"/>
    <property type="project" value="UniProtKB-SubCell"/>
</dbReference>
<dbReference type="FunCoup" id="A0A1E5RNN2">
    <property type="interactions" value="970"/>
</dbReference>
<comment type="function">
    <text evidence="6">Substrate-binding subunit of tRNA (adenine-N1-)-methyltransferase, which catalyzes the formation of N1-methyladenine at position 58 (m1A58) in initiator methionyl-tRNA.</text>
</comment>
<dbReference type="EMBL" id="LPNM01000005">
    <property type="protein sequence ID" value="OEJ88496.1"/>
    <property type="molecule type" value="Genomic_DNA"/>
</dbReference>
<accession>A0A1E5RNN2</accession>
<feature type="compositionally biased region" description="Polar residues" evidence="7">
    <location>
        <begin position="69"/>
        <end position="78"/>
    </location>
</feature>
<evidence type="ECO:0000256" key="6">
    <source>
        <dbReference type="PIRNR" id="PIRNR038170"/>
    </source>
</evidence>
<dbReference type="Proteomes" id="UP000095728">
    <property type="component" value="Unassembled WGS sequence"/>
</dbReference>
<keyword evidence="8" id="KW-0489">Methyltransferase</keyword>
<comment type="subunit">
    <text evidence="6">Heterotetramer.</text>
</comment>
<evidence type="ECO:0000256" key="7">
    <source>
        <dbReference type="SAM" id="MobiDB-lite"/>
    </source>
</evidence>
<dbReference type="InterPro" id="IPR017423">
    <property type="entry name" value="TRM6"/>
</dbReference>
<dbReference type="PIRSF" id="PIRSF038170">
    <property type="entry name" value="tRNA_m1A_mtfrase"/>
    <property type="match status" value="1"/>
</dbReference>
<feature type="compositionally biased region" description="Basic and acidic residues" evidence="7">
    <location>
        <begin position="79"/>
        <end position="89"/>
    </location>
</feature>
<dbReference type="PANTHER" id="PTHR12945">
    <property type="entry name" value="TRANSLATION INITIATION FACTOR EIF3-RELATED"/>
    <property type="match status" value="1"/>
</dbReference>
<comment type="subcellular location">
    <subcellularLocation>
        <location evidence="1 6">Nucleus</location>
    </subcellularLocation>
</comment>
<evidence type="ECO:0000256" key="4">
    <source>
        <dbReference type="ARBA" id="ARBA00022694"/>
    </source>
</evidence>
<dbReference type="InParanoid" id="A0A1E5RNN2"/>
<keyword evidence="5 6" id="KW-0539">Nucleus</keyword>
<dbReference type="AlphaFoldDB" id="A0A1E5RNN2"/>
<feature type="region of interest" description="Disordered" evidence="7">
    <location>
        <begin position="68"/>
        <end position="105"/>
    </location>
</feature>
<keyword evidence="4 6" id="KW-0819">tRNA processing</keyword>
<name>A0A1E5RNN2_9ASCO</name>
<evidence type="ECO:0000256" key="3">
    <source>
        <dbReference type="ARBA" id="ARBA00021704"/>
    </source>
</evidence>
<organism evidence="8 9">
    <name type="scientific">Hanseniaspora osmophila</name>
    <dbReference type="NCBI Taxonomy" id="56408"/>
    <lineage>
        <taxon>Eukaryota</taxon>
        <taxon>Fungi</taxon>
        <taxon>Dikarya</taxon>
        <taxon>Ascomycota</taxon>
        <taxon>Saccharomycotina</taxon>
        <taxon>Saccharomycetes</taxon>
        <taxon>Saccharomycodales</taxon>
        <taxon>Saccharomycodaceae</taxon>
        <taxon>Hanseniaspora</taxon>
    </lineage>
</organism>
<evidence type="ECO:0000256" key="1">
    <source>
        <dbReference type="ARBA" id="ARBA00004123"/>
    </source>
</evidence>
<evidence type="ECO:0000313" key="8">
    <source>
        <dbReference type="EMBL" id="OEJ88496.1"/>
    </source>
</evidence>
<comment type="similarity">
    <text evidence="2 6">Belongs to the TRM6/GCD10 family.</text>
</comment>
<evidence type="ECO:0000256" key="2">
    <source>
        <dbReference type="ARBA" id="ARBA00008320"/>
    </source>
</evidence>
<keyword evidence="8" id="KW-0808">Transferase</keyword>
<proteinExistence type="inferred from homology"/>
<gene>
    <name evidence="8" type="ORF">AWRI3579_g811</name>
</gene>
<dbReference type="PANTHER" id="PTHR12945:SF0">
    <property type="entry name" value="TRNA (ADENINE(58)-N(1))-METHYLTRANSFERASE NON-CATALYTIC SUBUNIT TRM6"/>
    <property type="match status" value="1"/>
</dbReference>
<dbReference type="Pfam" id="PF04189">
    <property type="entry name" value="Gcd10p"/>
    <property type="match status" value="1"/>
</dbReference>
<comment type="caution">
    <text evidence="8">The sequence shown here is derived from an EMBL/GenBank/DDBJ whole genome shotgun (WGS) entry which is preliminary data.</text>
</comment>
<dbReference type="GO" id="GO:0030488">
    <property type="term" value="P:tRNA methylation"/>
    <property type="evidence" value="ECO:0007669"/>
    <property type="project" value="InterPro"/>
</dbReference>
<sequence>MNPLTHIAYDQHVLIKLPSDNSKICFIKKDGVIGLGKFGSFNINDIVGYPLGTTFDIVYDSSVEDTLTETDASASTEVKSAEEKPKEDSVGSEETGQPAKKKQKKFVNKPVGKIVPRLYATNAEDDAEEETSSSERSAIVADAAADLIALQNSSATNKDLINLGSKVQKMTSEEIEKLKEASVDGQEIIQKIIESHENFHQKTVYSQEKYMSRKQKKFAKTFTVEYLTSSGLLQYLFYKGDTMRINDMSIETMAMLLNLGNVQPCGHYLVMDESGGLLVYALMERMFGGNNLEKENLGTITFLHESEHANLDLLKYSNYSSEFISKHIKTISVWEFFEPSTKEELAKDVVFLTNEQINKLHPHKKGTYHRKLKWYHNQLELVNIASKKDYDGLILNTTLQLTGLVPKLGEYLHGSRPLVCYSQFREPLLELSHKLYTDLRYLAPTVLETRCRPYQSIRGKIHPLMTMRGGGGYLLWCQKVLPVDPESLT</sequence>
<reference evidence="9" key="1">
    <citation type="journal article" date="2016" name="Genome Announc.">
        <title>Genome sequences of three species of Hanseniaspora isolated from spontaneous wine fermentations.</title>
        <authorList>
            <person name="Sternes P.R."/>
            <person name="Lee D."/>
            <person name="Kutyna D.R."/>
            <person name="Borneman A.R."/>
        </authorList>
    </citation>
    <scope>NUCLEOTIDE SEQUENCE [LARGE SCALE GENOMIC DNA]</scope>
    <source>
        <strain evidence="9">AWRI3579</strain>
    </source>
</reference>
<keyword evidence="9" id="KW-1185">Reference proteome</keyword>
<dbReference type="GO" id="GO:0031515">
    <property type="term" value="C:tRNA (m1A) methyltransferase complex"/>
    <property type="evidence" value="ECO:0007669"/>
    <property type="project" value="UniProtKB-UniRule"/>
</dbReference>
<evidence type="ECO:0000256" key="5">
    <source>
        <dbReference type="ARBA" id="ARBA00023242"/>
    </source>
</evidence>
<protein>
    <recommendedName>
        <fullName evidence="3 6">tRNA (adenine(58)-N(1))-methyltransferase non-catalytic subunit TRM6</fullName>
    </recommendedName>
</protein>
<dbReference type="GO" id="GO:0008168">
    <property type="term" value="F:methyltransferase activity"/>
    <property type="evidence" value="ECO:0007669"/>
    <property type="project" value="UniProtKB-KW"/>
</dbReference>